<comment type="caution">
    <text evidence="2">The sequence shown here is derived from an EMBL/GenBank/DDBJ whole genome shotgun (WGS) entry which is preliminary data.</text>
</comment>
<gene>
    <name evidence="2" type="ORF">CKO31_16705</name>
</gene>
<evidence type="ECO:0000313" key="2">
    <source>
        <dbReference type="EMBL" id="MBK1632346.1"/>
    </source>
</evidence>
<feature type="coiled-coil region" evidence="1">
    <location>
        <begin position="15"/>
        <end position="49"/>
    </location>
</feature>
<dbReference type="Proteomes" id="UP000748752">
    <property type="component" value="Unassembled WGS sequence"/>
</dbReference>
<protein>
    <submittedName>
        <fullName evidence="2">Uncharacterized protein</fullName>
    </submittedName>
</protein>
<name>A0ABS1CKA5_9GAMM</name>
<accession>A0ABS1CKA5</accession>
<dbReference type="RefSeq" id="WP_200239846.1">
    <property type="nucleotide sequence ID" value="NZ_NRRV01000045.1"/>
</dbReference>
<proteinExistence type="predicted"/>
<sequence>MPGRPEVQTKLTREADEIKAQLKRLHSGNQRLSRDVDGAKETAKQAKATLDLGAKKVAKLETVLDEERQARMAADQAAATLRVEVATLTEKGFKNN</sequence>
<keyword evidence="3" id="KW-1185">Reference proteome</keyword>
<dbReference type="EMBL" id="NRRV01000045">
    <property type="protein sequence ID" value="MBK1632346.1"/>
    <property type="molecule type" value="Genomic_DNA"/>
</dbReference>
<reference evidence="2 3" key="1">
    <citation type="journal article" date="2020" name="Microorganisms">
        <title>Osmotic Adaptation and Compatible Solute Biosynthesis of Phototrophic Bacteria as Revealed from Genome Analyses.</title>
        <authorList>
            <person name="Imhoff J.F."/>
            <person name="Rahn T."/>
            <person name="Kunzel S."/>
            <person name="Keller A."/>
            <person name="Neulinger S.C."/>
        </authorList>
    </citation>
    <scope>NUCLEOTIDE SEQUENCE [LARGE SCALE GENOMIC DNA]</scope>
    <source>
        <strain evidence="2 3">DSM 6210</strain>
    </source>
</reference>
<evidence type="ECO:0000256" key="1">
    <source>
        <dbReference type="SAM" id="Coils"/>
    </source>
</evidence>
<keyword evidence="1" id="KW-0175">Coiled coil</keyword>
<evidence type="ECO:0000313" key="3">
    <source>
        <dbReference type="Proteomes" id="UP000748752"/>
    </source>
</evidence>
<organism evidence="2 3">
    <name type="scientific">Thiohalocapsa halophila</name>
    <dbReference type="NCBI Taxonomy" id="69359"/>
    <lineage>
        <taxon>Bacteria</taxon>
        <taxon>Pseudomonadati</taxon>
        <taxon>Pseudomonadota</taxon>
        <taxon>Gammaproteobacteria</taxon>
        <taxon>Chromatiales</taxon>
        <taxon>Chromatiaceae</taxon>
        <taxon>Thiohalocapsa</taxon>
    </lineage>
</organism>